<protein>
    <recommendedName>
        <fullName evidence="1">ESAT-6-like protein</fullName>
    </recommendedName>
</protein>
<dbReference type="InterPro" id="IPR010310">
    <property type="entry name" value="T7SS_ESAT-6-like"/>
</dbReference>
<name>A0A316F7B1_9ACTN</name>
<evidence type="ECO:0000313" key="2">
    <source>
        <dbReference type="EMBL" id="PWK41566.1"/>
    </source>
</evidence>
<dbReference type="InterPro" id="IPR036689">
    <property type="entry name" value="ESAT-6-like_sf"/>
</dbReference>
<keyword evidence="3" id="KW-1185">Reference proteome</keyword>
<evidence type="ECO:0000256" key="1">
    <source>
        <dbReference type="RuleBase" id="RU362001"/>
    </source>
</evidence>
<dbReference type="AlphaFoldDB" id="A0A316F7B1"/>
<dbReference type="NCBIfam" id="TIGR03930">
    <property type="entry name" value="WXG100_ESAT6"/>
    <property type="match status" value="1"/>
</dbReference>
<reference evidence="2 3" key="1">
    <citation type="submission" date="2018-05" db="EMBL/GenBank/DDBJ databases">
        <title>Genomic Encyclopedia of Archaeal and Bacterial Type Strains, Phase II (KMG-II): from individual species to whole genera.</title>
        <authorList>
            <person name="Goeker M."/>
        </authorList>
    </citation>
    <scope>NUCLEOTIDE SEQUENCE [LARGE SCALE GENOMIC DNA]</scope>
    <source>
        <strain evidence="2 3">DSM 45184</strain>
    </source>
</reference>
<dbReference type="SUPFAM" id="SSF140453">
    <property type="entry name" value="EsxAB dimer-like"/>
    <property type="match status" value="1"/>
</dbReference>
<organism evidence="2 3">
    <name type="scientific">Actinoplanes xinjiangensis</name>
    <dbReference type="NCBI Taxonomy" id="512350"/>
    <lineage>
        <taxon>Bacteria</taxon>
        <taxon>Bacillati</taxon>
        <taxon>Actinomycetota</taxon>
        <taxon>Actinomycetes</taxon>
        <taxon>Micromonosporales</taxon>
        <taxon>Micromonosporaceae</taxon>
        <taxon>Actinoplanes</taxon>
    </lineage>
</organism>
<accession>A0A316F7B1</accession>
<proteinExistence type="inferred from homology"/>
<dbReference type="OrthoDB" id="3387628at2"/>
<dbReference type="EMBL" id="QGGR01000016">
    <property type="protein sequence ID" value="PWK41566.1"/>
    <property type="molecule type" value="Genomic_DNA"/>
</dbReference>
<sequence length="97" mass="10989">MNDGHLLVNFDSLNQARLDIAKAVNKLNADLEYLETEGKKLLGTWSGTAQEAYDQRQRTWQSASQDLQTILAQIGSALEQSKDDYQQTERAATQRFQ</sequence>
<dbReference type="RefSeq" id="WP_109598896.1">
    <property type="nucleotide sequence ID" value="NZ_BONA01000066.1"/>
</dbReference>
<comment type="similarity">
    <text evidence="1">Belongs to the WXG100 family.</text>
</comment>
<evidence type="ECO:0000313" key="3">
    <source>
        <dbReference type="Proteomes" id="UP000245697"/>
    </source>
</evidence>
<dbReference type="Gene3D" id="1.10.287.1060">
    <property type="entry name" value="ESAT-6-like"/>
    <property type="match status" value="1"/>
</dbReference>
<dbReference type="Pfam" id="PF06013">
    <property type="entry name" value="WXG100"/>
    <property type="match status" value="1"/>
</dbReference>
<comment type="caution">
    <text evidence="2">The sequence shown here is derived from an EMBL/GenBank/DDBJ whole genome shotgun (WGS) entry which is preliminary data.</text>
</comment>
<gene>
    <name evidence="2" type="ORF">BC793_11639</name>
</gene>
<dbReference type="Proteomes" id="UP000245697">
    <property type="component" value="Unassembled WGS sequence"/>
</dbReference>